<dbReference type="Proteomes" id="UP001176059">
    <property type="component" value="Unassembled WGS sequence"/>
</dbReference>
<feature type="region of interest" description="Disordered" evidence="1">
    <location>
        <begin position="61"/>
        <end position="91"/>
    </location>
</feature>
<protein>
    <submittedName>
        <fullName evidence="3">Uncharacterized protein</fullName>
    </submittedName>
</protein>
<keyword evidence="4" id="KW-1185">Reference proteome</keyword>
<keyword evidence="2" id="KW-0812">Transmembrane</keyword>
<feature type="transmembrane region" description="Helical" evidence="2">
    <location>
        <begin position="33"/>
        <end position="55"/>
    </location>
</feature>
<dbReference type="EMBL" id="JANVFO010000012">
    <property type="protein sequence ID" value="KAJ3734868.1"/>
    <property type="molecule type" value="Genomic_DNA"/>
</dbReference>
<feature type="region of interest" description="Disordered" evidence="1">
    <location>
        <begin position="166"/>
        <end position="252"/>
    </location>
</feature>
<reference evidence="3" key="2">
    <citation type="journal article" date="2023" name="Proc. Natl. Acad. Sci. U.S.A.">
        <title>A global phylogenomic analysis of the shiitake genus Lentinula.</title>
        <authorList>
            <person name="Sierra-Patev S."/>
            <person name="Min B."/>
            <person name="Naranjo-Ortiz M."/>
            <person name="Looney B."/>
            <person name="Konkel Z."/>
            <person name="Slot J.C."/>
            <person name="Sakamoto Y."/>
            <person name="Steenwyk J.L."/>
            <person name="Rokas A."/>
            <person name="Carro J."/>
            <person name="Camarero S."/>
            <person name="Ferreira P."/>
            <person name="Molpeceres G."/>
            <person name="Ruiz-Duenas F.J."/>
            <person name="Serrano A."/>
            <person name="Henrissat B."/>
            <person name="Drula E."/>
            <person name="Hughes K.W."/>
            <person name="Mata J.L."/>
            <person name="Ishikawa N.K."/>
            <person name="Vargas-Isla R."/>
            <person name="Ushijima S."/>
            <person name="Smith C.A."/>
            <person name="Donoghue J."/>
            <person name="Ahrendt S."/>
            <person name="Andreopoulos W."/>
            <person name="He G."/>
            <person name="LaButti K."/>
            <person name="Lipzen A."/>
            <person name="Ng V."/>
            <person name="Riley R."/>
            <person name="Sandor L."/>
            <person name="Barry K."/>
            <person name="Martinez A.T."/>
            <person name="Xiao Y."/>
            <person name="Gibbons J.G."/>
            <person name="Terashima K."/>
            <person name="Grigoriev I.V."/>
            <person name="Hibbett D."/>
        </authorList>
    </citation>
    <scope>NUCLEOTIDE SEQUENCE</scope>
    <source>
        <strain evidence="3">ET3784</strain>
    </source>
</reference>
<sequence length="267" mass="29391">MKALRISLEKADASNVHLDERGEPKIGGSVGGFIALVVSLILVIIIACTATFFLLRQETRDDEETATRRRRRYRHQAAPPSSSSYVYDPSSTPSRSWFASIKDMLSGGISSVSYSASRKMKAHDGWVQAGSGDEWDHDMRDVEQLRNMGHGDAQYGMAYFPQLDPPFRPPANLVSESTSTVHSHSEPRTSQSPEPTSIPNRFASESAEPPPSSMHPFEIHAIPRSASPEAMISSQAPSSVYFEPQTRKNSDISTRTFSSGTKFIEGL</sequence>
<keyword evidence="2" id="KW-1133">Transmembrane helix</keyword>
<evidence type="ECO:0000313" key="4">
    <source>
        <dbReference type="Proteomes" id="UP001176059"/>
    </source>
</evidence>
<keyword evidence="2" id="KW-0472">Membrane</keyword>
<feature type="compositionally biased region" description="Low complexity" evidence="1">
    <location>
        <begin position="76"/>
        <end position="91"/>
    </location>
</feature>
<name>A0AA38N3U3_9AGAR</name>
<reference evidence="3" key="1">
    <citation type="submission" date="2022-08" db="EMBL/GenBank/DDBJ databases">
        <authorList>
            <consortium name="DOE Joint Genome Institute"/>
            <person name="Min B."/>
            <person name="Sierra-Patev S."/>
            <person name="Naranjo-Ortiz M."/>
            <person name="Looney B."/>
            <person name="Konkel Z."/>
            <person name="Slot J.C."/>
            <person name="Sakamoto Y."/>
            <person name="Steenwyk J.L."/>
            <person name="Rokas A."/>
            <person name="Carro J."/>
            <person name="Camarero S."/>
            <person name="Ferreira P."/>
            <person name="Molpeceres G."/>
            <person name="Ruiz-duenas F.J."/>
            <person name="Serrano A."/>
            <person name="Henrissat B."/>
            <person name="Drula E."/>
            <person name="Hughes K.W."/>
            <person name="Mata J.L."/>
            <person name="Ishikawa N.K."/>
            <person name="Vargas-Isla R."/>
            <person name="Ushijima S."/>
            <person name="Smith C.A."/>
            <person name="Ahrendt S."/>
            <person name="Andreopoulos W."/>
            <person name="He G."/>
            <person name="LaButti K."/>
            <person name="Lipzen A."/>
            <person name="Ng V."/>
            <person name="Riley R."/>
            <person name="Sandor L."/>
            <person name="Barry K."/>
            <person name="Martinez A.T."/>
            <person name="Xiao Y."/>
            <person name="Gibbons J.G."/>
            <person name="Terashima K."/>
            <person name="Hibbett D.S."/>
            <person name="Grigoriev I.V."/>
        </authorList>
    </citation>
    <scope>NUCLEOTIDE SEQUENCE</scope>
    <source>
        <strain evidence="3">ET3784</strain>
    </source>
</reference>
<organism evidence="3 4">
    <name type="scientific">Lentinula guzmanii</name>
    <dbReference type="NCBI Taxonomy" id="2804957"/>
    <lineage>
        <taxon>Eukaryota</taxon>
        <taxon>Fungi</taxon>
        <taxon>Dikarya</taxon>
        <taxon>Basidiomycota</taxon>
        <taxon>Agaricomycotina</taxon>
        <taxon>Agaricomycetes</taxon>
        <taxon>Agaricomycetidae</taxon>
        <taxon>Agaricales</taxon>
        <taxon>Marasmiineae</taxon>
        <taxon>Omphalotaceae</taxon>
        <taxon>Lentinula</taxon>
    </lineage>
</organism>
<evidence type="ECO:0000313" key="3">
    <source>
        <dbReference type="EMBL" id="KAJ3734868.1"/>
    </source>
</evidence>
<accession>A0AA38N3U3</accession>
<comment type="caution">
    <text evidence="3">The sequence shown here is derived from an EMBL/GenBank/DDBJ whole genome shotgun (WGS) entry which is preliminary data.</text>
</comment>
<dbReference type="AlphaFoldDB" id="A0AA38N3U3"/>
<evidence type="ECO:0000256" key="2">
    <source>
        <dbReference type="SAM" id="Phobius"/>
    </source>
</evidence>
<evidence type="ECO:0000256" key="1">
    <source>
        <dbReference type="SAM" id="MobiDB-lite"/>
    </source>
</evidence>
<feature type="compositionally biased region" description="Polar residues" evidence="1">
    <location>
        <begin position="188"/>
        <end position="199"/>
    </location>
</feature>
<proteinExistence type="predicted"/>
<gene>
    <name evidence="3" type="ORF">DFJ43DRAFT_109055</name>
</gene>